<dbReference type="InterPro" id="IPR036737">
    <property type="entry name" value="OmpA-like_sf"/>
</dbReference>
<evidence type="ECO:0000313" key="7">
    <source>
        <dbReference type="Proteomes" id="UP000249066"/>
    </source>
</evidence>
<evidence type="ECO:0000256" key="2">
    <source>
        <dbReference type="ARBA" id="ARBA00023136"/>
    </source>
</evidence>
<evidence type="ECO:0000259" key="5">
    <source>
        <dbReference type="PROSITE" id="PS51123"/>
    </source>
</evidence>
<dbReference type="AlphaFoldDB" id="A0A2W5C958"/>
<dbReference type="InterPro" id="IPR006664">
    <property type="entry name" value="OMP_bac"/>
</dbReference>
<dbReference type="Proteomes" id="UP000249066">
    <property type="component" value="Unassembled WGS sequence"/>
</dbReference>
<accession>A0A2W5C958</accession>
<dbReference type="SUPFAM" id="SSF103088">
    <property type="entry name" value="OmpA-like"/>
    <property type="match status" value="1"/>
</dbReference>
<comment type="subcellular location">
    <subcellularLocation>
        <location evidence="1">Cell outer membrane</location>
    </subcellularLocation>
</comment>
<sequence>MPAAGGGRIVQFFALAGLILLIIAAAVGIKACDQMPESAAQVAQESASPFNVIALPDGATLIAAPGTIGAEMSAYLASGATEPRRFEPGGRSFSSWAGDPTPESQARLVAFTQLLTAYPNATAQIIGYTDNVGDPAANMKLSQERADSVVRRLVANGISPNRLSAIGRGMADPVADNGTEDGRALNRRIAIILDPDGLK</sequence>
<dbReference type="PROSITE" id="PS51123">
    <property type="entry name" value="OMPA_2"/>
    <property type="match status" value="1"/>
</dbReference>
<organism evidence="6 7">
    <name type="scientific">Sphingomonas sanxanigenens</name>
    <dbReference type="NCBI Taxonomy" id="397260"/>
    <lineage>
        <taxon>Bacteria</taxon>
        <taxon>Pseudomonadati</taxon>
        <taxon>Pseudomonadota</taxon>
        <taxon>Alphaproteobacteria</taxon>
        <taxon>Sphingomonadales</taxon>
        <taxon>Sphingomonadaceae</taxon>
        <taxon>Sphingomonas</taxon>
    </lineage>
</organism>
<name>A0A2W5C958_9SPHN</name>
<dbReference type="PANTHER" id="PTHR30329:SF21">
    <property type="entry name" value="LIPOPROTEIN YIAD-RELATED"/>
    <property type="match status" value="1"/>
</dbReference>
<dbReference type="Pfam" id="PF00691">
    <property type="entry name" value="OmpA"/>
    <property type="match status" value="1"/>
</dbReference>
<evidence type="ECO:0000313" key="6">
    <source>
        <dbReference type="EMBL" id="PZO91715.1"/>
    </source>
</evidence>
<reference evidence="6 7" key="1">
    <citation type="submission" date="2017-08" db="EMBL/GenBank/DDBJ databases">
        <title>Infants hospitalized years apart are colonized by the same room-sourced microbial strains.</title>
        <authorList>
            <person name="Brooks B."/>
            <person name="Olm M.R."/>
            <person name="Firek B.A."/>
            <person name="Baker R."/>
            <person name="Thomas B.C."/>
            <person name="Morowitz M.J."/>
            <person name="Banfield J.F."/>
        </authorList>
    </citation>
    <scope>NUCLEOTIDE SEQUENCE [LARGE SCALE GENOMIC DNA]</scope>
    <source>
        <strain evidence="6">S2_018_000_R2_101</strain>
    </source>
</reference>
<protein>
    <recommendedName>
        <fullName evidence="5">OmpA-like domain-containing protein</fullName>
    </recommendedName>
</protein>
<evidence type="ECO:0000256" key="3">
    <source>
        <dbReference type="ARBA" id="ARBA00023237"/>
    </source>
</evidence>
<dbReference type="InterPro" id="IPR050330">
    <property type="entry name" value="Bact_OuterMem_StrucFunc"/>
</dbReference>
<dbReference type="PRINTS" id="PR01021">
    <property type="entry name" value="OMPADOMAIN"/>
</dbReference>
<dbReference type="PANTHER" id="PTHR30329">
    <property type="entry name" value="STATOR ELEMENT OF FLAGELLAR MOTOR COMPLEX"/>
    <property type="match status" value="1"/>
</dbReference>
<dbReference type="Gene3D" id="3.30.1330.60">
    <property type="entry name" value="OmpA-like domain"/>
    <property type="match status" value="1"/>
</dbReference>
<keyword evidence="2 4" id="KW-0472">Membrane</keyword>
<keyword evidence="3" id="KW-0998">Cell outer membrane</keyword>
<dbReference type="CDD" id="cd07185">
    <property type="entry name" value="OmpA_C-like"/>
    <property type="match status" value="1"/>
</dbReference>
<proteinExistence type="predicted"/>
<dbReference type="InterPro" id="IPR006665">
    <property type="entry name" value="OmpA-like"/>
</dbReference>
<gene>
    <name evidence="6" type="ORF">DI623_02035</name>
</gene>
<evidence type="ECO:0000256" key="1">
    <source>
        <dbReference type="ARBA" id="ARBA00004442"/>
    </source>
</evidence>
<dbReference type="EMBL" id="QFNN01000005">
    <property type="protein sequence ID" value="PZO91715.1"/>
    <property type="molecule type" value="Genomic_DNA"/>
</dbReference>
<feature type="domain" description="OmpA-like" evidence="5">
    <location>
        <begin position="73"/>
        <end position="197"/>
    </location>
</feature>
<comment type="caution">
    <text evidence="6">The sequence shown here is derived from an EMBL/GenBank/DDBJ whole genome shotgun (WGS) entry which is preliminary data.</text>
</comment>
<evidence type="ECO:0000256" key="4">
    <source>
        <dbReference type="PROSITE-ProRule" id="PRU00473"/>
    </source>
</evidence>
<dbReference type="GO" id="GO:0009279">
    <property type="term" value="C:cell outer membrane"/>
    <property type="evidence" value="ECO:0007669"/>
    <property type="project" value="UniProtKB-SubCell"/>
</dbReference>